<dbReference type="InterPro" id="IPR002153">
    <property type="entry name" value="TRPC_channel"/>
</dbReference>
<evidence type="ECO:0000259" key="7">
    <source>
        <dbReference type="SMART" id="SM01420"/>
    </source>
</evidence>
<dbReference type="OrthoDB" id="2373987at2759"/>
<dbReference type="PANTHER" id="PTHR10117:SF54">
    <property type="entry name" value="TRANSIENT RECEPTOR POTENTIAL-GAMMA PROTEIN"/>
    <property type="match status" value="1"/>
</dbReference>
<dbReference type="PROSITE" id="PS50297">
    <property type="entry name" value="ANK_REP_REGION"/>
    <property type="match status" value="1"/>
</dbReference>
<evidence type="ECO:0000256" key="2">
    <source>
        <dbReference type="ARBA" id="ARBA00022737"/>
    </source>
</evidence>
<gene>
    <name evidence="8" type="ORF">BSL78_25492</name>
</gene>
<dbReference type="STRING" id="307972.A0A2G8JPI1"/>
<organism evidence="8 9">
    <name type="scientific">Stichopus japonicus</name>
    <name type="common">Sea cucumber</name>
    <dbReference type="NCBI Taxonomy" id="307972"/>
    <lineage>
        <taxon>Eukaryota</taxon>
        <taxon>Metazoa</taxon>
        <taxon>Echinodermata</taxon>
        <taxon>Eleutherozoa</taxon>
        <taxon>Echinozoa</taxon>
        <taxon>Holothuroidea</taxon>
        <taxon>Aspidochirotacea</taxon>
        <taxon>Aspidochirotida</taxon>
        <taxon>Stichopodidae</taxon>
        <taxon>Apostichopus</taxon>
    </lineage>
</organism>
<dbReference type="InterPro" id="IPR013555">
    <property type="entry name" value="TRP_dom"/>
</dbReference>
<reference evidence="8 9" key="1">
    <citation type="journal article" date="2017" name="PLoS Biol.">
        <title>The sea cucumber genome provides insights into morphological evolution and visceral regeneration.</title>
        <authorList>
            <person name="Zhang X."/>
            <person name="Sun L."/>
            <person name="Yuan J."/>
            <person name="Sun Y."/>
            <person name="Gao Y."/>
            <person name="Zhang L."/>
            <person name="Li S."/>
            <person name="Dai H."/>
            <person name="Hamel J.F."/>
            <person name="Liu C."/>
            <person name="Yu Y."/>
            <person name="Liu S."/>
            <person name="Lin W."/>
            <person name="Guo K."/>
            <person name="Jin S."/>
            <person name="Xu P."/>
            <person name="Storey K.B."/>
            <person name="Huan P."/>
            <person name="Zhang T."/>
            <person name="Zhou Y."/>
            <person name="Zhang J."/>
            <person name="Lin C."/>
            <person name="Li X."/>
            <person name="Xing L."/>
            <person name="Huo D."/>
            <person name="Sun M."/>
            <person name="Wang L."/>
            <person name="Mercier A."/>
            <person name="Li F."/>
            <person name="Yang H."/>
            <person name="Xiang J."/>
        </authorList>
    </citation>
    <scope>NUCLEOTIDE SEQUENCE [LARGE SCALE GENOMIC DNA]</scope>
    <source>
        <strain evidence="8">Shaxun</strain>
        <tissue evidence="8">Muscle</tissue>
    </source>
</reference>
<dbReference type="PANTHER" id="PTHR10117">
    <property type="entry name" value="TRANSIENT RECEPTOR POTENTIAL CHANNEL"/>
    <property type="match status" value="1"/>
</dbReference>
<dbReference type="Pfam" id="PF00023">
    <property type="entry name" value="Ank"/>
    <property type="match status" value="1"/>
</dbReference>
<dbReference type="Proteomes" id="UP000230750">
    <property type="component" value="Unassembled WGS sequence"/>
</dbReference>
<evidence type="ECO:0000256" key="6">
    <source>
        <dbReference type="SAM" id="MobiDB-lite"/>
    </source>
</evidence>
<keyword evidence="8" id="KW-0675">Receptor</keyword>
<dbReference type="Gene3D" id="1.25.40.20">
    <property type="entry name" value="Ankyrin repeat-containing domain"/>
    <property type="match status" value="1"/>
</dbReference>
<dbReference type="AlphaFoldDB" id="A0A2G8JPI1"/>
<dbReference type="GO" id="GO:0070679">
    <property type="term" value="F:inositol 1,4,5 trisphosphate binding"/>
    <property type="evidence" value="ECO:0007669"/>
    <property type="project" value="TreeGrafter"/>
</dbReference>
<evidence type="ECO:0000256" key="1">
    <source>
        <dbReference type="ARBA" id="ARBA00022448"/>
    </source>
</evidence>
<sequence length="234" mass="26072">MLRYTRTRASTDSRSSIRMKSVNGGTSRNVPIYREESTESTTSHESTNGSLNRHEGNPDRDTTTIREVIALSDFVRLKILLEKGIPINDNLFYAIAQGSLNAVRIICSFLRVHKGEVQLHEVVNGTPGGIEYLPTATPLQIAAKRNDLEIVNVLIRHGAVMPSLDKCLDQAGSDIIVRSLAFLLYMRAVCSPALLIAKETNPVGRALRLAINLKDNNFINETNEWFVDNQRQVN</sequence>
<evidence type="ECO:0000256" key="5">
    <source>
        <dbReference type="PROSITE-ProRule" id="PRU00023"/>
    </source>
</evidence>
<keyword evidence="5" id="KW-0040">ANK repeat</keyword>
<dbReference type="SMART" id="SM01420">
    <property type="entry name" value="TRP_2"/>
    <property type="match status" value="1"/>
</dbReference>
<keyword evidence="4" id="KW-0407">Ion channel</keyword>
<evidence type="ECO:0000256" key="3">
    <source>
        <dbReference type="ARBA" id="ARBA00023065"/>
    </source>
</evidence>
<accession>A0A2G8JPI1</accession>
<evidence type="ECO:0000313" key="8">
    <source>
        <dbReference type="EMBL" id="PIK37682.1"/>
    </source>
</evidence>
<feature type="region of interest" description="Disordered" evidence="6">
    <location>
        <begin position="1"/>
        <end position="60"/>
    </location>
</feature>
<dbReference type="InterPro" id="IPR036770">
    <property type="entry name" value="Ankyrin_rpt-contain_sf"/>
</dbReference>
<dbReference type="GO" id="GO:0051480">
    <property type="term" value="P:regulation of cytosolic calcium ion concentration"/>
    <property type="evidence" value="ECO:0007669"/>
    <property type="project" value="TreeGrafter"/>
</dbReference>
<keyword evidence="9" id="KW-1185">Reference proteome</keyword>
<dbReference type="PROSITE" id="PS50088">
    <property type="entry name" value="ANK_REPEAT"/>
    <property type="match status" value="1"/>
</dbReference>
<dbReference type="EMBL" id="MRZV01001469">
    <property type="protein sequence ID" value="PIK37682.1"/>
    <property type="molecule type" value="Genomic_DNA"/>
</dbReference>
<dbReference type="GO" id="GO:0015279">
    <property type="term" value="F:store-operated calcium channel activity"/>
    <property type="evidence" value="ECO:0007669"/>
    <property type="project" value="TreeGrafter"/>
</dbReference>
<evidence type="ECO:0000313" key="9">
    <source>
        <dbReference type="Proteomes" id="UP000230750"/>
    </source>
</evidence>
<comment type="caution">
    <text evidence="8">The sequence shown here is derived from an EMBL/GenBank/DDBJ whole genome shotgun (WGS) entry which is preliminary data.</text>
</comment>
<keyword evidence="3" id="KW-0406">Ion transport</keyword>
<dbReference type="GO" id="GO:0005886">
    <property type="term" value="C:plasma membrane"/>
    <property type="evidence" value="ECO:0007669"/>
    <property type="project" value="TreeGrafter"/>
</dbReference>
<dbReference type="GO" id="GO:0034703">
    <property type="term" value="C:cation channel complex"/>
    <property type="evidence" value="ECO:0007669"/>
    <property type="project" value="TreeGrafter"/>
</dbReference>
<dbReference type="InterPro" id="IPR002110">
    <property type="entry name" value="Ankyrin_rpt"/>
</dbReference>
<name>A0A2G8JPI1_STIJA</name>
<feature type="domain" description="Transient receptor ion channel" evidence="7">
    <location>
        <begin position="162"/>
        <end position="224"/>
    </location>
</feature>
<feature type="repeat" description="ANK" evidence="5">
    <location>
        <begin position="134"/>
        <end position="166"/>
    </location>
</feature>
<feature type="compositionally biased region" description="Low complexity" evidence="6">
    <location>
        <begin position="1"/>
        <end position="18"/>
    </location>
</feature>
<keyword evidence="2" id="KW-0677">Repeat</keyword>
<keyword evidence="1" id="KW-0813">Transport</keyword>
<protein>
    <submittedName>
        <fullName evidence="8">Putative transient receptor potential protein isoform X2</fullName>
    </submittedName>
</protein>
<proteinExistence type="predicted"/>
<evidence type="ECO:0000256" key="4">
    <source>
        <dbReference type="ARBA" id="ARBA00023303"/>
    </source>
</evidence>
<dbReference type="SUPFAM" id="SSF48403">
    <property type="entry name" value="Ankyrin repeat"/>
    <property type="match status" value="1"/>
</dbReference>